<dbReference type="GO" id="GO:0005524">
    <property type="term" value="F:ATP binding"/>
    <property type="evidence" value="ECO:0007669"/>
    <property type="project" value="UniProtKB-KW"/>
</dbReference>
<dbReference type="GO" id="GO:0030894">
    <property type="term" value="C:replisome"/>
    <property type="evidence" value="ECO:0007669"/>
    <property type="project" value="TreeGrafter"/>
</dbReference>
<dbReference type="Pfam" id="PF00271">
    <property type="entry name" value="Helicase_C"/>
    <property type="match status" value="1"/>
</dbReference>
<dbReference type="Proteomes" id="UP000004095">
    <property type="component" value="Unassembled WGS sequence"/>
</dbReference>
<dbReference type="OrthoDB" id="9763310at2"/>
<dbReference type="InterPro" id="IPR004589">
    <property type="entry name" value="DNA_helicase_ATP-dep_RecQ"/>
</dbReference>
<dbReference type="GO" id="GO:0043590">
    <property type="term" value="C:bacterial nucleoid"/>
    <property type="evidence" value="ECO:0007669"/>
    <property type="project" value="TreeGrafter"/>
</dbReference>
<dbReference type="InterPro" id="IPR027417">
    <property type="entry name" value="P-loop_NTPase"/>
</dbReference>
<dbReference type="PROSITE" id="PS51192">
    <property type="entry name" value="HELICASE_ATP_BIND_1"/>
    <property type="match status" value="1"/>
</dbReference>
<proteinExistence type="inferred from homology"/>
<reference evidence="15 16" key="1">
    <citation type="submission" date="2007-01" db="EMBL/GenBank/DDBJ databases">
        <authorList>
            <person name="Haygood M."/>
            <person name="Podell S."/>
            <person name="Anderson C."/>
            <person name="Hopkinson B."/>
            <person name="Roe K."/>
            <person name="Barbeau K."/>
            <person name="Gaasterland T."/>
            <person name="Ferriera S."/>
            <person name="Johnson J."/>
            <person name="Kravitz S."/>
            <person name="Beeson K."/>
            <person name="Sutton G."/>
            <person name="Rogers Y.-H."/>
            <person name="Friedman R."/>
            <person name="Frazier M."/>
            <person name="Venter J.C."/>
        </authorList>
    </citation>
    <scope>NUCLEOTIDE SEQUENCE [LARGE SCALE GENOMIC DNA]</scope>
    <source>
        <strain evidence="15 16">ATCC 23134</strain>
    </source>
</reference>
<evidence type="ECO:0000256" key="4">
    <source>
        <dbReference type="ARBA" id="ARBA00022801"/>
    </source>
</evidence>
<dbReference type="InterPro" id="IPR014001">
    <property type="entry name" value="Helicase_ATP-bd"/>
</dbReference>
<dbReference type="Gene3D" id="1.10.10.10">
    <property type="entry name" value="Winged helix-like DNA-binding domain superfamily/Winged helix DNA-binding domain"/>
    <property type="match status" value="1"/>
</dbReference>
<evidence type="ECO:0000256" key="1">
    <source>
        <dbReference type="ARBA" id="ARBA00005446"/>
    </source>
</evidence>
<dbReference type="Gene3D" id="3.40.50.300">
    <property type="entry name" value="P-loop containing nucleotide triphosphate hydrolases"/>
    <property type="match status" value="2"/>
</dbReference>
<dbReference type="NCBIfam" id="TIGR00614">
    <property type="entry name" value="recQ_fam"/>
    <property type="match status" value="1"/>
</dbReference>
<dbReference type="eggNOG" id="COG0514">
    <property type="taxonomic scope" value="Bacteria"/>
</dbReference>
<dbReference type="SUPFAM" id="SSF52540">
    <property type="entry name" value="P-loop containing nucleoside triphosphate hydrolases"/>
    <property type="match status" value="1"/>
</dbReference>
<dbReference type="RefSeq" id="WP_002704500.1">
    <property type="nucleotide sequence ID" value="NZ_AAWS01000065.1"/>
</dbReference>
<evidence type="ECO:0000256" key="9">
    <source>
        <dbReference type="ARBA" id="ARBA00034617"/>
    </source>
</evidence>
<evidence type="ECO:0000313" key="15">
    <source>
        <dbReference type="EMBL" id="EAY24618.1"/>
    </source>
</evidence>
<dbReference type="SMART" id="SM00490">
    <property type="entry name" value="HELICc"/>
    <property type="match status" value="1"/>
</dbReference>
<dbReference type="InterPro" id="IPR011545">
    <property type="entry name" value="DEAD/DEAH_box_helicase_dom"/>
</dbReference>
<evidence type="ECO:0000259" key="14">
    <source>
        <dbReference type="PROSITE" id="PS51194"/>
    </source>
</evidence>
<dbReference type="PANTHER" id="PTHR13710">
    <property type="entry name" value="DNA HELICASE RECQ FAMILY MEMBER"/>
    <property type="match status" value="1"/>
</dbReference>
<evidence type="ECO:0000256" key="10">
    <source>
        <dbReference type="ARBA" id="ARBA00034808"/>
    </source>
</evidence>
<feature type="domain" description="Helicase ATP-binding" evidence="13">
    <location>
        <begin position="29"/>
        <end position="197"/>
    </location>
</feature>
<dbReference type="InterPro" id="IPR032284">
    <property type="entry name" value="RecQ_Zn-bd"/>
</dbReference>
<protein>
    <recommendedName>
        <fullName evidence="11">ATP-dependent DNA helicase RecQ</fullName>
        <ecNumber evidence="10">5.6.2.4</ecNumber>
    </recommendedName>
    <alternativeName>
        <fullName evidence="12">DNA 3'-5' helicase RecQ</fullName>
    </alternativeName>
</protein>
<dbReference type="GO" id="GO:0005737">
    <property type="term" value="C:cytoplasm"/>
    <property type="evidence" value="ECO:0007669"/>
    <property type="project" value="TreeGrafter"/>
</dbReference>
<keyword evidence="4" id="KW-0378">Hydrolase</keyword>
<dbReference type="GO" id="GO:0003677">
    <property type="term" value="F:DNA binding"/>
    <property type="evidence" value="ECO:0007669"/>
    <property type="project" value="UniProtKB-KW"/>
</dbReference>
<dbReference type="PROSITE" id="PS51194">
    <property type="entry name" value="HELICASE_CTER"/>
    <property type="match status" value="1"/>
</dbReference>
<dbReference type="PANTHER" id="PTHR13710:SF105">
    <property type="entry name" value="ATP-DEPENDENT DNA HELICASE Q1"/>
    <property type="match status" value="1"/>
</dbReference>
<dbReference type="GO" id="GO:0009378">
    <property type="term" value="F:four-way junction helicase activity"/>
    <property type="evidence" value="ECO:0007669"/>
    <property type="project" value="TreeGrafter"/>
</dbReference>
<dbReference type="CDD" id="cd17920">
    <property type="entry name" value="DEXHc_RecQ"/>
    <property type="match status" value="1"/>
</dbReference>
<dbReference type="EC" id="5.6.2.4" evidence="10"/>
<name>A1ZYE5_MICM2</name>
<comment type="catalytic activity">
    <reaction evidence="9">
        <text>Couples ATP hydrolysis with the unwinding of duplex DNA by translocating in the 3'-5' direction.</text>
        <dbReference type="EC" id="5.6.2.4"/>
    </reaction>
</comment>
<dbReference type="InterPro" id="IPR036388">
    <property type="entry name" value="WH-like_DNA-bd_sf"/>
</dbReference>
<dbReference type="GO" id="GO:0006310">
    <property type="term" value="P:DNA recombination"/>
    <property type="evidence" value="ECO:0007669"/>
    <property type="project" value="InterPro"/>
</dbReference>
<evidence type="ECO:0000256" key="5">
    <source>
        <dbReference type="ARBA" id="ARBA00022806"/>
    </source>
</evidence>
<dbReference type="InterPro" id="IPR001650">
    <property type="entry name" value="Helicase_C-like"/>
</dbReference>
<organism evidence="15 16">
    <name type="scientific">Microscilla marina ATCC 23134</name>
    <dbReference type="NCBI Taxonomy" id="313606"/>
    <lineage>
        <taxon>Bacteria</taxon>
        <taxon>Pseudomonadati</taxon>
        <taxon>Bacteroidota</taxon>
        <taxon>Cytophagia</taxon>
        <taxon>Cytophagales</taxon>
        <taxon>Microscillaceae</taxon>
        <taxon>Microscilla</taxon>
    </lineage>
</organism>
<comment type="similarity">
    <text evidence="1">Belongs to the helicase family. RecQ subfamily.</text>
</comment>
<evidence type="ECO:0000256" key="12">
    <source>
        <dbReference type="ARBA" id="ARBA00044550"/>
    </source>
</evidence>
<evidence type="ECO:0000256" key="6">
    <source>
        <dbReference type="ARBA" id="ARBA00022840"/>
    </source>
</evidence>
<keyword evidence="7" id="KW-0238">DNA-binding</keyword>
<keyword evidence="3" id="KW-0547">Nucleotide-binding</keyword>
<sequence length="648" mass="74467">MSNATPNIHAILKQYWGYDSFRPLQEDIIMSVLEGHDTLALLPTGGGKSICFQVPAMQLEGICIVVSPLIALMKDQVAQLEKRGITATAIFSGMSPKEIDMTLEDAVNGKYKFIYVSPERLRTEIFQERAKRMQVGLLAIDEAHCISQWGYDFRPPYLQIAEFRTLIPEVATIALTATATQKVKEDIQDKLAFGEDKQVFQKSFARANLSYSTLYEEDKDRKLINILNRIEGSAVVYVRNRRRTREVAELIRKNGIRADFYHAGLSNEQRDYKQAAWIDNKIRVIVATNAFGMGIDKPDVRVVVHMDLPDNLEAYYQEAGRAGRDTEKAYAVALFDHNDIINLEKKVMQSYPDIDVIKAVYQGLANYYNLAVNSESYASHDFDLTHFVKQYNFDSMPAYYALKTLAQEGLIQFNESYYNPSKILFKLRYSDLYEFQIKNPFMEPLVKLLLRMCGGEVFNHFVTISENALAKYLRTSTQQVMKQLTQLQQQYGVIEYQRQKTKPQVVFLTPRYDAHKLPLDVDALEVRKQRDLDKVKAVTNYIKHKDRCRTQLLLEYFGEVSYDPCEVCDVCVKKKRQQEKQKGNLENPFPTRSKQILTLLKEESLPVQTLVDKVDADKDEVLEVVQKMVDVQQIIYLDNGKMAINKGA</sequence>
<keyword evidence="8" id="KW-0413">Isomerase</keyword>
<evidence type="ECO:0000256" key="11">
    <source>
        <dbReference type="ARBA" id="ARBA00044535"/>
    </source>
</evidence>
<evidence type="ECO:0000256" key="3">
    <source>
        <dbReference type="ARBA" id="ARBA00022741"/>
    </source>
</evidence>
<accession>A1ZYE5</accession>
<evidence type="ECO:0000256" key="2">
    <source>
        <dbReference type="ARBA" id="ARBA00022723"/>
    </source>
</evidence>
<evidence type="ECO:0000259" key="13">
    <source>
        <dbReference type="PROSITE" id="PS51192"/>
    </source>
</evidence>
<dbReference type="AlphaFoldDB" id="A1ZYE5"/>
<dbReference type="Pfam" id="PF16124">
    <property type="entry name" value="RecQ_Zn_bind"/>
    <property type="match status" value="1"/>
</dbReference>
<feature type="domain" description="Helicase C-terminal" evidence="14">
    <location>
        <begin position="222"/>
        <end position="368"/>
    </location>
</feature>
<gene>
    <name evidence="15" type="ORF">M23134_07729</name>
</gene>
<keyword evidence="2" id="KW-0479">Metal-binding</keyword>
<dbReference type="SMART" id="SM00487">
    <property type="entry name" value="DEXDc"/>
    <property type="match status" value="1"/>
</dbReference>
<keyword evidence="5 15" id="KW-0347">Helicase</keyword>
<dbReference type="GO" id="GO:0046872">
    <property type="term" value="F:metal ion binding"/>
    <property type="evidence" value="ECO:0007669"/>
    <property type="project" value="UniProtKB-KW"/>
</dbReference>
<dbReference type="Pfam" id="PF00270">
    <property type="entry name" value="DEAD"/>
    <property type="match status" value="1"/>
</dbReference>
<comment type="caution">
    <text evidence="15">The sequence shown here is derived from an EMBL/GenBank/DDBJ whole genome shotgun (WGS) entry which is preliminary data.</text>
</comment>
<keyword evidence="16" id="KW-1185">Reference proteome</keyword>
<keyword evidence="6" id="KW-0067">ATP-binding</keyword>
<dbReference type="EMBL" id="AAWS01000065">
    <property type="protein sequence ID" value="EAY24618.1"/>
    <property type="molecule type" value="Genomic_DNA"/>
</dbReference>
<dbReference type="GO" id="GO:0043138">
    <property type="term" value="F:3'-5' DNA helicase activity"/>
    <property type="evidence" value="ECO:0007669"/>
    <property type="project" value="UniProtKB-EC"/>
</dbReference>
<dbReference type="GO" id="GO:0016787">
    <property type="term" value="F:hydrolase activity"/>
    <property type="evidence" value="ECO:0007669"/>
    <property type="project" value="UniProtKB-KW"/>
</dbReference>
<evidence type="ECO:0000256" key="8">
    <source>
        <dbReference type="ARBA" id="ARBA00023235"/>
    </source>
</evidence>
<dbReference type="GO" id="GO:0006281">
    <property type="term" value="P:DNA repair"/>
    <property type="evidence" value="ECO:0007669"/>
    <property type="project" value="TreeGrafter"/>
</dbReference>
<evidence type="ECO:0000256" key="7">
    <source>
        <dbReference type="ARBA" id="ARBA00023125"/>
    </source>
</evidence>
<dbReference type="FunFam" id="3.40.50.300:FF:001389">
    <property type="entry name" value="ATP-dependent DNA helicase RecQ"/>
    <property type="match status" value="1"/>
</dbReference>
<evidence type="ECO:0000313" key="16">
    <source>
        <dbReference type="Proteomes" id="UP000004095"/>
    </source>
</evidence>